<dbReference type="Proteomes" id="UP001596200">
    <property type="component" value="Unassembled WGS sequence"/>
</dbReference>
<reference evidence="4" key="1">
    <citation type="journal article" date="2019" name="Int. J. Syst. Evol. Microbiol.">
        <title>The Global Catalogue of Microorganisms (GCM) 10K type strain sequencing project: providing services to taxonomists for standard genome sequencing and annotation.</title>
        <authorList>
            <consortium name="The Broad Institute Genomics Platform"/>
            <consortium name="The Broad Institute Genome Sequencing Center for Infectious Disease"/>
            <person name="Wu L."/>
            <person name="Ma J."/>
        </authorList>
    </citation>
    <scope>NUCLEOTIDE SEQUENCE [LARGE SCALE GENOMIC DNA]</scope>
    <source>
        <strain evidence="4">JCM 4147</strain>
    </source>
</reference>
<keyword evidence="4" id="KW-1185">Reference proteome</keyword>
<sequence>MDAEGHVMADEQYEWLDKGAAEKLLRGEPVDPVGGHSCTDAERLVAALDAAARSARPATGELPGEAAALAAFRTATRSAHARTRANARTRGAAEQAGGPAGVEVLEPVRIAALSVPHAPAPSAGAGRGRSARWSRPVRFGLVASLAGCALGGVAVAAGTGMLPGPFGEHAPVPATSVSAAATPEELGSGLTEEENPQPPPSATPGPGTSSHPARPATPPGDPDPGGSGRTKEHGGGDGRKPGGSTNGSTTGSADGTRNGDLPGKSGATGSGEWYAKALKACRAYRDGKLDDTSRRRLEALAKGARNLDRFCDRVIARSGNGEKGQNGQGSQNGQGEDGGDDDEQGNGGWNRSGGGSGLGSGLPSSIRFAEGARRPSAPFSPTPSARTPG</sequence>
<keyword evidence="2" id="KW-0472">Membrane</keyword>
<feature type="region of interest" description="Disordered" evidence="1">
    <location>
        <begin position="318"/>
        <end position="389"/>
    </location>
</feature>
<protein>
    <submittedName>
        <fullName evidence="3">Uncharacterized protein</fullName>
    </submittedName>
</protein>
<organism evidence="3 4">
    <name type="scientific">Streptomyces pulveraceus</name>
    <dbReference type="NCBI Taxonomy" id="68258"/>
    <lineage>
        <taxon>Bacteria</taxon>
        <taxon>Bacillati</taxon>
        <taxon>Actinomycetota</taxon>
        <taxon>Actinomycetes</taxon>
        <taxon>Kitasatosporales</taxon>
        <taxon>Streptomycetaceae</taxon>
        <taxon>Streptomyces</taxon>
    </lineage>
</organism>
<feature type="compositionally biased region" description="Basic and acidic residues" evidence="1">
    <location>
        <begin position="229"/>
        <end position="240"/>
    </location>
</feature>
<feature type="region of interest" description="Disordered" evidence="1">
    <location>
        <begin position="183"/>
        <end position="270"/>
    </location>
</feature>
<keyword evidence="2" id="KW-1133">Transmembrane helix</keyword>
<proteinExistence type="predicted"/>
<accession>A0ABW1GSV4</accession>
<feature type="compositionally biased region" description="Gly residues" evidence="1">
    <location>
        <begin position="345"/>
        <end position="360"/>
    </location>
</feature>
<comment type="caution">
    <text evidence="3">The sequence shown here is derived from an EMBL/GenBank/DDBJ whole genome shotgun (WGS) entry which is preliminary data.</text>
</comment>
<evidence type="ECO:0000313" key="3">
    <source>
        <dbReference type="EMBL" id="MFC5916639.1"/>
    </source>
</evidence>
<evidence type="ECO:0000313" key="4">
    <source>
        <dbReference type="Proteomes" id="UP001596200"/>
    </source>
</evidence>
<dbReference type="EMBL" id="JBHSPU010000020">
    <property type="protein sequence ID" value="MFC5916639.1"/>
    <property type="molecule type" value="Genomic_DNA"/>
</dbReference>
<feature type="transmembrane region" description="Helical" evidence="2">
    <location>
        <begin position="139"/>
        <end position="162"/>
    </location>
</feature>
<keyword evidence="2" id="KW-0812">Transmembrane</keyword>
<feature type="compositionally biased region" description="Low complexity" evidence="1">
    <location>
        <begin position="204"/>
        <end position="214"/>
    </location>
</feature>
<gene>
    <name evidence="3" type="ORF">ACFP1B_24915</name>
</gene>
<dbReference type="RefSeq" id="WP_344506452.1">
    <property type="nucleotide sequence ID" value="NZ_BAAATU010000001.1"/>
</dbReference>
<evidence type="ECO:0000256" key="2">
    <source>
        <dbReference type="SAM" id="Phobius"/>
    </source>
</evidence>
<feature type="compositionally biased region" description="Low complexity" evidence="1">
    <location>
        <begin position="242"/>
        <end position="256"/>
    </location>
</feature>
<feature type="compositionally biased region" description="Gly residues" evidence="1">
    <location>
        <begin position="321"/>
        <end position="336"/>
    </location>
</feature>
<name>A0ABW1GSV4_9ACTN</name>
<evidence type="ECO:0000256" key="1">
    <source>
        <dbReference type="SAM" id="MobiDB-lite"/>
    </source>
</evidence>